<proteinExistence type="inferred from homology"/>
<evidence type="ECO:0000259" key="5">
    <source>
        <dbReference type="PROSITE" id="PS51795"/>
    </source>
</evidence>
<dbReference type="Pfam" id="PF04570">
    <property type="entry name" value="zf-FLZ"/>
    <property type="match status" value="1"/>
</dbReference>
<keyword evidence="3" id="KW-0862">Zinc</keyword>
<keyword evidence="3" id="KW-0863">Zinc-finger</keyword>
<reference evidence="6 7" key="1">
    <citation type="journal article" date="2023" name="Plants (Basel)">
        <title>Bridging the Gap: Combining Genomics and Transcriptomics Approaches to Understand Stylosanthes scabra, an Orphan Legume from the Brazilian Caatinga.</title>
        <authorList>
            <person name="Ferreira-Neto J.R.C."/>
            <person name="da Silva M.D."/>
            <person name="Binneck E."/>
            <person name="de Melo N.F."/>
            <person name="da Silva R.H."/>
            <person name="de Melo A.L.T.M."/>
            <person name="Pandolfi V."/>
            <person name="Bustamante F.O."/>
            <person name="Brasileiro-Vidal A.C."/>
            <person name="Benko-Iseppon A.M."/>
        </authorList>
    </citation>
    <scope>NUCLEOTIDE SEQUENCE [LARGE SCALE GENOMIC DNA]</scope>
    <source>
        <tissue evidence="6">Leaves</tissue>
    </source>
</reference>
<keyword evidence="2" id="KW-0479">Metal-binding</keyword>
<evidence type="ECO:0000313" key="7">
    <source>
        <dbReference type="Proteomes" id="UP001341840"/>
    </source>
</evidence>
<comment type="caution">
    <text evidence="6">The sequence shown here is derived from an EMBL/GenBank/DDBJ whole genome shotgun (WGS) entry which is preliminary data.</text>
</comment>
<gene>
    <name evidence="6" type="ORF">PIB30_010717</name>
</gene>
<dbReference type="PANTHER" id="PTHR47847:SF2">
    <property type="entry name" value="FCS-LIKE ZINC FINGER 17-RELATED"/>
    <property type="match status" value="1"/>
</dbReference>
<dbReference type="InterPro" id="IPR044181">
    <property type="entry name" value="FLZ17/18"/>
</dbReference>
<dbReference type="InterPro" id="IPR007650">
    <property type="entry name" value="Zf-FLZ_dom"/>
</dbReference>
<name>A0ABU6X3H6_9FABA</name>
<comment type="similarity">
    <text evidence="1">Belongs to the FLZ family.</text>
</comment>
<dbReference type="Proteomes" id="UP001341840">
    <property type="component" value="Unassembled WGS sequence"/>
</dbReference>
<feature type="domain" description="FLZ-type" evidence="5">
    <location>
        <begin position="99"/>
        <end position="143"/>
    </location>
</feature>
<evidence type="ECO:0000256" key="3">
    <source>
        <dbReference type="ARBA" id="ARBA00022771"/>
    </source>
</evidence>
<evidence type="ECO:0000256" key="1">
    <source>
        <dbReference type="ARBA" id="ARBA00009374"/>
    </source>
</evidence>
<evidence type="ECO:0000313" key="6">
    <source>
        <dbReference type="EMBL" id="MED6192512.1"/>
    </source>
</evidence>
<feature type="zinc finger region" description="FLZ-type" evidence="4">
    <location>
        <begin position="99"/>
        <end position="143"/>
    </location>
</feature>
<keyword evidence="7" id="KW-1185">Reference proteome</keyword>
<organism evidence="6 7">
    <name type="scientific">Stylosanthes scabra</name>
    <dbReference type="NCBI Taxonomy" id="79078"/>
    <lineage>
        <taxon>Eukaryota</taxon>
        <taxon>Viridiplantae</taxon>
        <taxon>Streptophyta</taxon>
        <taxon>Embryophyta</taxon>
        <taxon>Tracheophyta</taxon>
        <taxon>Spermatophyta</taxon>
        <taxon>Magnoliopsida</taxon>
        <taxon>eudicotyledons</taxon>
        <taxon>Gunneridae</taxon>
        <taxon>Pentapetalae</taxon>
        <taxon>rosids</taxon>
        <taxon>fabids</taxon>
        <taxon>Fabales</taxon>
        <taxon>Fabaceae</taxon>
        <taxon>Papilionoideae</taxon>
        <taxon>50 kb inversion clade</taxon>
        <taxon>dalbergioids sensu lato</taxon>
        <taxon>Dalbergieae</taxon>
        <taxon>Pterocarpus clade</taxon>
        <taxon>Stylosanthes</taxon>
    </lineage>
</organism>
<accession>A0ABU6X3H6</accession>
<dbReference type="EMBL" id="JASCZI010211474">
    <property type="protein sequence ID" value="MED6192512.1"/>
    <property type="molecule type" value="Genomic_DNA"/>
</dbReference>
<evidence type="ECO:0000256" key="2">
    <source>
        <dbReference type="ARBA" id="ARBA00022723"/>
    </source>
</evidence>
<sequence>MLPKFMSSFMVESQEEEKGNNHNNKRVQRNNQQHHHQVNNNNIDVVVGLRLLTTSSSSKSKFMNNNNINVLVKSSLLVRNKAHNHQTQLCPQPQEEDYCFLKTCNLCNKQLRPDKDIYMYRGDQGFCSIECRNRQIVLDDMRELENSTKKMVASYNNRTHHCSNDARLETRLILEDLRMQRLKYRI</sequence>
<evidence type="ECO:0000256" key="4">
    <source>
        <dbReference type="PROSITE-ProRule" id="PRU01131"/>
    </source>
</evidence>
<protein>
    <recommendedName>
        <fullName evidence="5">FLZ-type domain-containing protein</fullName>
    </recommendedName>
</protein>
<dbReference type="PANTHER" id="PTHR47847">
    <property type="entry name" value="FCS-LIKE ZINC FINGER 17"/>
    <property type="match status" value="1"/>
</dbReference>
<dbReference type="PROSITE" id="PS51795">
    <property type="entry name" value="ZF_FLZ"/>
    <property type="match status" value="1"/>
</dbReference>